<reference evidence="2" key="1">
    <citation type="journal article" date="2014" name="Int. J. Syst. Evol. Microbiol.">
        <title>Complete genome sequence of Corynebacterium casei LMG S-19264T (=DSM 44701T), isolated from a smear-ripened cheese.</title>
        <authorList>
            <consortium name="US DOE Joint Genome Institute (JGI-PGF)"/>
            <person name="Walter F."/>
            <person name="Albersmeier A."/>
            <person name="Kalinowski J."/>
            <person name="Ruckert C."/>
        </authorList>
    </citation>
    <scope>NUCLEOTIDE SEQUENCE</scope>
    <source>
        <strain evidence="2">JCM 4646</strain>
    </source>
</reference>
<dbReference type="EMBL" id="BNBO01000093">
    <property type="protein sequence ID" value="GHE26564.1"/>
    <property type="molecule type" value="Genomic_DNA"/>
</dbReference>
<evidence type="ECO:0000256" key="1">
    <source>
        <dbReference type="SAM" id="MobiDB-lite"/>
    </source>
</evidence>
<feature type="region of interest" description="Disordered" evidence="1">
    <location>
        <begin position="136"/>
        <end position="157"/>
    </location>
</feature>
<evidence type="ECO:0000313" key="2">
    <source>
        <dbReference type="EMBL" id="GHE26564.1"/>
    </source>
</evidence>
<keyword evidence="3" id="KW-1185">Reference proteome</keyword>
<reference evidence="2" key="2">
    <citation type="submission" date="2020-09" db="EMBL/GenBank/DDBJ databases">
        <authorList>
            <person name="Sun Q."/>
            <person name="Ohkuma M."/>
        </authorList>
    </citation>
    <scope>NUCLEOTIDE SEQUENCE</scope>
    <source>
        <strain evidence="2">JCM 4646</strain>
    </source>
</reference>
<dbReference type="AlphaFoldDB" id="A0A919D826"/>
<comment type="caution">
    <text evidence="2">The sequence shown here is derived from an EMBL/GenBank/DDBJ whole genome shotgun (WGS) entry which is preliminary data.</text>
</comment>
<organism evidence="2 3">
    <name type="scientific">Kitasatospora indigofera</name>
    <dbReference type="NCBI Taxonomy" id="67307"/>
    <lineage>
        <taxon>Bacteria</taxon>
        <taxon>Bacillati</taxon>
        <taxon>Actinomycetota</taxon>
        <taxon>Actinomycetes</taxon>
        <taxon>Kitasatosporales</taxon>
        <taxon>Streptomycetaceae</taxon>
        <taxon>Kitasatospora</taxon>
    </lineage>
</organism>
<dbReference type="GeneID" id="95358087"/>
<dbReference type="RefSeq" id="WP_190215741.1">
    <property type="nucleotide sequence ID" value="NZ_BNBO01000093.1"/>
</dbReference>
<protein>
    <submittedName>
        <fullName evidence="2">Uncharacterized protein</fullName>
    </submittedName>
</protein>
<accession>A0A919D826</accession>
<dbReference type="Proteomes" id="UP000617734">
    <property type="component" value="Unassembled WGS sequence"/>
</dbReference>
<proteinExistence type="predicted"/>
<gene>
    <name evidence="2" type="ORF">GCM10018781_78820</name>
</gene>
<evidence type="ECO:0000313" key="3">
    <source>
        <dbReference type="Proteomes" id="UP000617734"/>
    </source>
</evidence>
<sequence>MGDELSDEERRRAEYRWASPRLNEDMQMSVVPGGPVNYTYRTEKAVEYVTVANDDGLVLGYLWACDADDAAGWQARPAARPDASNAGVDWTLRLRDYKARDLPPSQALAELAEHPVGGLSGRVVPGSRARASGLVELRELAGDRPPPPPRPVVRGGY</sequence>
<name>A0A919D826_9ACTN</name>